<evidence type="ECO:0000256" key="5">
    <source>
        <dbReference type="SAM" id="Phobius"/>
    </source>
</evidence>
<reference evidence="6" key="1">
    <citation type="submission" date="2018-05" db="EMBL/GenBank/DDBJ databases">
        <authorList>
            <person name="Lanie J.A."/>
            <person name="Ng W.-L."/>
            <person name="Kazmierczak K.M."/>
            <person name="Andrzejewski T.M."/>
            <person name="Davidsen T.M."/>
            <person name="Wayne K.J."/>
            <person name="Tettelin H."/>
            <person name="Glass J.I."/>
            <person name="Rusch D."/>
            <person name="Podicherti R."/>
            <person name="Tsui H.-C.T."/>
            <person name="Winkler M.E."/>
        </authorList>
    </citation>
    <scope>NUCLEOTIDE SEQUENCE</scope>
</reference>
<keyword evidence="2 5" id="KW-0812">Transmembrane</keyword>
<sequence length="107" mass="12182">MQNSVEDDFTKFVGGASVVLALTATLPQIYYSFKTKTAKGCSWWFLLSRLGITILMTIYGIHLGAEMLIFLNIIFLIGALVMVYYKFVESCNNLEIEQEQEEEENIL</sequence>
<feature type="transmembrane region" description="Helical" evidence="5">
    <location>
        <begin position="12"/>
        <end position="31"/>
    </location>
</feature>
<protein>
    <recommendedName>
        <fullName evidence="7">PQ-loop repeat-containing protein</fullName>
    </recommendedName>
</protein>
<keyword evidence="3 5" id="KW-1133">Transmembrane helix</keyword>
<accession>A0A381VGE7</accession>
<evidence type="ECO:0000256" key="2">
    <source>
        <dbReference type="ARBA" id="ARBA00022692"/>
    </source>
</evidence>
<evidence type="ECO:0000313" key="6">
    <source>
        <dbReference type="EMBL" id="SVA38848.1"/>
    </source>
</evidence>
<feature type="transmembrane region" description="Helical" evidence="5">
    <location>
        <begin position="43"/>
        <end position="61"/>
    </location>
</feature>
<name>A0A381VGE7_9ZZZZ</name>
<comment type="subcellular location">
    <subcellularLocation>
        <location evidence="1">Membrane</location>
        <topology evidence="1">Multi-pass membrane protein</topology>
    </subcellularLocation>
</comment>
<keyword evidence="4 5" id="KW-0472">Membrane</keyword>
<evidence type="ECO:0000256" key="3">
    <source>
        <dbReference type="ARBA" id="ARBA00022989"/>
    </source>
</evidence>
<evidence type="ECO:0000256" key="4">
    <source>
        <dbReference type="ARBA" id="ARBA00023136"/>
    </source>
</evidence>
<dbReference type="EMBL" id="UINC01008640">
    <property type="protein sequence ID" value="SVA38848.1"/>
    <property type="molecule type" value="Genomic_DNA"/>
</dbReference>
<evidence type="ECO:0008006" key="7">
    <source>
        <dbReference type="Google" id="ProtNLM"/>
    </source>
</evidence>
<dbReference type="AlphaFoldDB" id="A0A381VGE7"/>
<evidence type="ECO:0000256" key="1">
    <source>
        <dbReference type="ARBA" id="ARBA00004141"/>
    </source>
</evidence>
<dbReference type="Pfam" id="PF04193">
    <property type="entry name" value="PQ-loop"/>
    <property type="match status" value="1"/>
</dbReference>
<dbReference type="InterPro" id="IPR006603">
    <property type="entry name" value="PQ-loop_rpt"/>
</dbReference>
<feature type="transmembrane region" description="Helical" evidence="5">
    <location>
        <begin position="67"/>
        <end position="85"/>
    </location>
</feature>
<gene>
    <name evidence="6" type="ORF">METZ01_LOCUS91702</name>
</gene>
<dbReference type="GO" id="GO:0016020">
    <property type="term" value="C:membrane"/>
    <property type="evidence" value="ECO:0007669"/>
    <property type="project" value="UniProtKB-SubCell"/>
</dbReference>
<dbReference type="Gene3D" id="1.20.1280.290">
    <property type="match status" value="1"/>
</dbReference>
<proteinExistence type="predicted"/>
<organism evidence="6">
    <name type="scientific">marine metagenome</name>
    <dbReference type="NCBI Taxonomy" id="408172"/>
    <lineage>
        <taxon>unclassified sequences</taxon>
        <taxon>metagenomes</taxon>
        <taxon>ecological metagenomes</taxon>
    </lineage>
</organism>